<gene>
    <name evidence="2" type="ORF">UCRPA7_8214</name>
</gene>
<feature type="region of interest" description="Disordered" evidence="1">
    <location>
        <begin position="1"/>
        <end position="117"/>
    </location>
</feature>
<accession>R8BAE4</accession>
<evidence type="ECO:0000256" key="1">
    <source>
        <dbReference type="SAM" id="MobiDB-lite"/>
    </source>
</evidence>
<feature type="compositionally biased region" description="Low complexity" evidence="1">
    <location>
        <begin position="1"/>
        <end position="17"/>
    </location>
</feature>
<dbReference type="PANTHER" id="PTHR39474">
    <property type="entry name" value="UNNAMED PRODUCT"/>
    <property type="match status" value="1"/>
</dbReference>
<proteinExistence type="predicted"/>
<name>R8BAE4_PHAM7</name>
<dbReference type="KEGG" id="tmn:UCRPA7_8214"/>
<protein>
    <submittedName>
        <fullName evidence="2">Putative fungal specific transcription protein</fullName>
    </submittedName>
</protein>
<dbReference type="RefSeq" id="XP_007918923.1">
    <property type="nucleotide sequence ID" value="XM_007920732.1"/>
</dbReference>
<dbReference type="PANTHER" id="PTHR39474:SF1">
    <property type="entry name" value="FUNGAL SPECIFIC TRANSCRIPTION FACTOR"/>
    <property type="match status" value="1"/>
</dbReference>
<dbReference type="AlphaFoldDB" id="R8BAE4"/>
<evidence type="ECO:0000313" key="3">
    <source>
        <dbReference type="Proteomes" id="UP000014074"/>
    </source>
</evidence>
<dbReference type="Proteomes" id="UP000014074">
    <property type="component" value="Unassembled WGS sequence"/>
</dbReference>
<organism evidence="2 3">
    <name type="scientific">Phaeoacremonium minimum (strain UCR-PA7)</name>
    <name type="common">Esca disease fungus</name>
    <name type="synonym">Togninia minima</name>
    <dbReference type="NCBI Taxonomy" id="1286976"/>
    <lineage>
        <taxon>Eukaryota</taxon>
        <taxon>Fungi</taxon>
        <taxon>Dikarya</taxon>
        <taxon>Ascomycota</taxon>
        <taxon>Pezizomycotina</taxon>
        <taxon>Sordariomycetes</taxon>
        <taxon>Sordariomycetidae</taxon>
        <taxon>Togniniales</taxon>
        <taxon>Togniniaceae</taxon>
        <taxon>Phaeoacremonium</taxon>
    </lineage>
</organism>
<dbReference type="OrthoDB" id="4590138at2759"/>
<sequence length="177" mass="18479">MAASSSQPPAPAPASASAKDKGREQQSGIPKEDRNPAPPSSTPPSPRSAQEAQDATPCSAANESGPPPETAQEQQQPEPEQQHAGEAHPQALPAPPPRESAAGEAGGSSTRIEVNGDGVKLDHLGPLVVHKDGTVSRIANWAEMTDIERKNTLRILGKRNQLRLDTLRGTAEAGEES</sequence>
<feature type="compositionally biased region" description="Low complexity" evidence="1">
    <location>
        <begin position="70"/>
        <end position="79"/>
    </location>
</feature>
<dbReference type="HOGENOM" id="CLU_1518905_0_0_1"/>
<dbReference type="eggNOG" id="ENOG502S84A">
    <property type="taxonomic scope" value="Eukaryota"/>
</dbReference>
<feature type="compositionally biased region" description="Pro residues" evidence="1">
    <location>
        <begin position="36"/>
        <end position="46"/>
    </location>
</feature>
<dbReference type="GeneID" id="19329046"/>
<reference evidence="3" key="1">
    <citation type="journal article" date="2013" name="Genome Announc.">
        <title>Draft genome sequence of the ascomycete Phaeoacremonium aleophilum strain UCR-PA7, a causal agent of the esca disease complex in grapevines.</title>
        <authorList>
            <person name="Blanco-Ulate B."/>
            <person name="Rolshausen P."/>
            <person name="Cantu D."/>
        </authorList>
    </citation>
    <scope>NUCLEOTIDE SEQUENCE [LARGE SCALE GENOMIC DNA]</scope>
    <source>
        <strain evidence="3">UCR-PA7</strain>
    </source>
</reference>
<feature type="compositionally biased region" description="Basic and acidic residues" evidence="1">
    <location>
        <begin position="18"/>
        <end position="35"/>
    </location>
</feature>
<keyword evidence="3" id="KW-1185">Reference proteome</keyword>
<dbReference type="EMBL" id="KB933350">
    <property type="protein sequence ID" value="EON96258.1"/>
    <property type="molecule type" value="Genomic_DNA"/>
</dbReference>
<evidence type="ECO:0000313" key="2">
    <source>
        <dbReference type="EMBL" id="EON96258.1"/>
    </source>
</evidence>